<name>A0AAD5LHZ5_PYTIN</name>
<gene>
    <name evidence="1" type="ORF">P43SY_009959</name>
</gene>
<proteinExistence type="predicted"/>
<protein>
    <recommendedName>
        <fullName evidence="3">Tc1-like transposase DDE domain-containing protein</fullName>
    </recommendedName>
</protein>
<organism evidence="1 2">
    <name type="scientific">Pythium insidiosum</name>
    <name type="common">Pythiosis disease agent</name>
    <dbReference type="NCBI Taxonomy" id="114742"/>
    <lineage>
        <taxon>Eukaryota</taxon>
        <taxon>Sar</taxon>
        <taxon>Stramenopiles</taxon>
        <taxon>Oomycota</taxon>
        <taxon>Peronosporomycetes</taxon>
        <taxon>Pythiales</taxon>
        <taxon>Pythiaceae</taxon>
        <taxon>Pythium</taxon>
    </lineage>
</organism>
<comment type="caution">
    <text evidence="1">The sequence shown here is derived from an EMBL/GenBank/DDBJ whole genome shotgun (WGS) entry which is preliminary data.</text>
</comment>
<sequence>MPHGNKHSPAERQRVLQAFDDGGDWMQVALNNGFSQSSAYKLLHTRQLEDKTRGGHRHSLVKVTVPMLTALEQYIEEDCTITLEQMRVRLMEDVNVALSTSTVSRYTVGMTYTMKELRREMSPMNSPDNKQARHDFVVKLKEHRAAGSMIVYLDETNYNVYISRNRGRARTAERAVVKFTPSPGQNLQIQCAVSNCMGIVARNYVFGSINMDRNAAFVVDTFAAALCWADSSEEYCSKPIVIVLDNAGCHERAEDLVLESPMCNPIEGCFSKLKSKVKEFMTDHRHLLLRQNTTQTLESRKRAMLVQAAEHAMPSITANLVVNQELHSAVWWKKALNYEDMLLGA</sequence>
<dbReference type="SUPFAM" id="SSF46689">
    <property type="entry name" value="Homeodomain-like"/>
    <property type="match status" value="1"/>
</dbReference>
<accession>A0AAD5LHZ5</accession>
<reference evidence="1" key="1">
    <citation type="submission" date="2021-12" db="EMBL/GenBank/DDBJ databases">
        <title>Prjna785345.</title>
        <authorList>
            <person name="Rujirawat T."/>
            <person name="Krajaejun T."/>
        </authorList>
    </citation>
    <scope>NUCLEOTIDE SEQUENCE</scope>
    <source>
        <strain evidence="1">Pi057C3</strain>
    </source>
</reference>
<dbReference type="Proteomes" id="UP001209570">
    <property type="component" value="Unassembled WGS sequence"/>
</dbReference>
<dbReference type="EMBL" id="JAKCXM010000119">
    <property type="protein sequence ID" value="KAJ0401775.1"/>
    <property type="molecule type" value="Genomic_DNA"/>
</dbReference>
<dbReference type="Gene3D" id="3.30.420.10">
    <property type="entry name" value="Ribonuclease H-like superfamily/Ribonuclease H"/>
    <property type="match status" value="1"/>
</dbReference>
<evidence type="ECO:0008006" key="3">
    <source>
        <dbReference type="Google" id="ProtNLM"/>
    </source>
</evidence>
<dbReference type="InterPro" id="IPR009057">
    <property type="entry name" value="Homeodomain-like_sf"/>
</dbReference>
<dbReference type="InterPro" id="IPR036397">
    <property type="entry name" value="RNaseH_sf"/>
</dbReference>
<evidence type="ECO:0000313" key="1">
    <source>
        <dbReference type="EMBL" id="KAJ0401775.1"/>
    </source>
</evidence>
<evidence type="ECO:0000313" key="2">
    <source>
        <dbReference type="Proteomes" id="UP001209570"/>
    </source>
</evidence>
<dbReference type="AlphaFoldDB" id="A0AAD5LHZ5"/>
<keyword evidence="2" id="KW-1185">Reference proteome</keyword>
<dbReference type="GO" id="GO:0003676">
    <property type="term" value="F:nucleic acid binding"/>
    <property type="evidence" value="ECO:0007669"/>
    <property type="project" value="InterPro"/>
</dbReference>